<dbReference type="RefSeq" id="WP_136572271.1">
    <property type="nucleotide sequence ID" value="NZ_STFG01000002.1"/>
</dbReference>
<evidence type="ECO:0000256" key="1">
    <source>
        <dbReference type="SAM" id="SignalP"/>
    </source>
</evidence>
<feature type="chain" id="PRO_5020756080" evidence="1">
    <location>
        <begin position="35"/>
        <end position="65"/>
    </location>
</feature>
<name>A0A4V6T2T4_9BURK</name>
<feature type="non-terminal residue" evidence="2">
    <location>
        <position position="65"/>
    </location>
</feature>
<organism evidence="2 3">
    <name type="scientific">Lampropedia puyangensis</name>
    <dbReference type="NCBI Taxonomy" id="1330072"/>
    <lineage>
        <taxon>Bacteria</taxon>
        <taxon>Pseudomonadati</taxon>
        <taxon>Pseudomonadota</taxon>
        <taxon>Betaproteobacteria</taxon>
        <taxon>Burkholderiales</taxon>
        <taxon>Comamonadaceae</taxon>
        <taxon>Lampropedia</taxon>
    </lineage>
</organism>
<accession>A0A4V6T2T4</accession>
<evidence type="ECO:0000313" key="2">
    <source>
        <dbReference type="EMBL" id="THU04376.1"/>
    </source>
</evidence>
<comment type="caution">
    <text evidence="2">The sequence shown here is derived from an EMBL/GenBank/DDBJ whole genome shotgun (WGS) entry which is preliminary data.</text>
</comment>
<keyword evidence="1" id="KW-0732">Signal</keyword>
<dbReference type="Proteomes" id="UP000308917">
    <property type="component" value="Unassembled WGS sequence"/>
</dbReference>
<protein>
    <submittedName>
        <fullName evidence="2">Uncharacterized protein</fullName>
    </submittedName>
</protein>
<sequence length="65" mass="6813">MPISHSLPLAPLGRPWSAVLLAASLCAVLGNAQAQTQTQTEPQRLYVNANAHADGNDDGSSWDNA</sequence>
<feature type="signal peptide" evidence="1">
    <location>
        <begin position="1"/>
        <end position="34"/>
    </location>
</feature>
<dbReference type="EMBL" id="STFG01000002">
    <property type="protein sequence ID" value="THU04376.1"/>
    <property type="molecule type" value="Genomic_DNA"/>
</dbReference>
<proteinExistence type="predicted"/>
<gene>
    <name evidence="2" type="ORF">E9531_02970</name>
</gene>
<reference evidence="2 3" key="1">
    <citation type="journal article" date="2015" name="Antonie Van Leeuwenhoek">
        <title>Lampropedia puyangensis sp. nov., isolated from symptomatic bark of Populus ? euramericana canker and emended description of Lampropedia hyalina (Ehrenberg 1832) Lee et al. 2004.</title>
        <authorList>
            <person name="Li Y."/>
            <person name="Wang T."/>
            <person name="Piao C.G."/>
            <person name="Wang L.F."/>
            <person name="Tian G.Z."/>
            <person name="Zhu T.H."/>
            <person name="Guo M.W."/>
        </authorList>
    </citation>
    <scope>NUCLEOTIDE SEQUENCE [LARGE SCALE GENOMIC DNA]</scope>
    <source>
        <strain evidence="2 3">2-bin</strain>
    </source>
</reference>
<evidence type="ECO:0000313" key="3">
    <source>
        <dbReference type="Proteomes" id="UP000308917"/>
    </source>
</evidence>
<dbReference type="AlphaFoldDB" id="A0A4V6T2T4"/>
<keyword evidence="3" id="KW-1185">Reference proteome</keyword>